<dbReference type="Proteomes" id="UP000501690">
    <property type="component" value="Linkage Group LG2"/>
</dbReference>
<accession>A0A4D6KY48</accession>
<name>A0A4D6KY48_VIGUN</name>
<sequence length="54" mass="5524">MSFLTTVSGNAIRPASGPLASLDDPYPSKAAFTFFASLPLPGLASNSAFLLVPP</sequence>
<reference evidence="2 3" key="1">
    <citation type="submission" date="2019-04" db="EMBL/GenBank/DDBJ databases">
        <title>An improved genome assembly and genetic linkage map for asparagus bean, Vigna unguiculata ssp. sesquipedialis.</title>
        <authorList>
            <person name="Xia Q."/>
            <person name="Zhang R."/>
            <person name="Dong Y."/>
        </authorList>
    </citation>
    <scope>NUCLEOTIDE SEQUENCE [LARGE SCALE GENOMIC DNA]</scope>
    <source>
        <tissue evidence="2">Leaf</tissue>
    </source>
</reference>
<dbReference type="AlphaFoldDB" id="A0A4D6KY48"/>
<keyword evidence="1" id="KW-0472">Membrane</keyword>
<keyword evidence="1" id="KW-1133">Transmembrane helix</keyword>
<feature type="transmembrane region" description="Helical" evidence="1">
    <location>
        <begin position="30"/>
        <end position="52"/>
    </location>
</feature>
<proteinExistence type="predicted"/>
<evidence type="ECO:0000256" key="1">
    <source>
        <dbReference type="SAM" id="Phobius"/>
    </source>
</evidence>
<gene>
    <name evidence="2" type="ORF">DEO72_LG2g1761</name>
</gene>
<protein>
    <submittedName>
        <fullName evidence="2">Uncharacterized protein</fullName>
    </submittedName>
</protein>
<keyword evidence="3" id="KW-1185">Reference proteome</keyword>
<organism evidence="2 3">
    <name type="scientific">Vigna unguiculata</name>
    <name type="common">Cowpea</name>
    <dbReference type="NCBI Taxonomy" id="3917"/>
    <lineage>
        <taxon>Eukaryota</taxon>
        <taxon>Viridiplantae</taxon>
        <taxon>Streptophyta</taxon>
        <taxon>Embryophyta</taxon>
        <taxon>Tracheophyta</taxon>
        <taxon>Spermatophyta</taxon>
        <taxon>Magnoliopsida</taxon>
        <taxon>eudicotyledons</taxon>
        <taxon>Gunneridae</taxon>
        <taxon>Pentapetalae</taxon>
        <taxon>rosids</taxon>
        <taxon>fabids</taxon>
        <taxon>Fabales</taxon>
        <taxon>Fabaceae</taxon>
        <taxon>Papilionoideae</taxon>
        <taxon>50 kb inversion clade</taxon>
        <taxon>NPAAA clade</taxon>
        <taxon>indigoferoid/millettioid clade</taxon>
        <taxon>Phaseoleae</taxon>
        <taxon>Vigna</taxon>
    </lineage>
</organism>
<evidence type="ECO:0000313" key="3">
    <source>
        <dbReference type="Proteomes" id="UP000501690"/>
    </source>
</evidence>
<evidence type="ECO:0000313" key="2">
    <source>
        <dbReference type="EMBL" id="QCD81435.1"/>
    </source>
</evidence>
<keyword evidence="1" id="KW-0812">Transmembrane</keyword>
<dbReference type="EMBL" id="CP039346">
    <property type="protein sequence ID" value="QCD81435.1"/>
    <property type="molecule type" value="Genomic_DNA"/>
</dbReference>